<dbReference type="AlphaFoldDB" id="A0A7J8BF45"/>
<evidence type="ECO:0000256" key="1">
    <source>
        <dbReference type="SAM" id="MobiDB-lite"/>
    </source>
</evidence>
<feature type="compositionally biased region" description="Basic and acidic residues" evidence="1">
    <location>
        <begin position="31"/>
        <end position="40"/>
    </location>
</feature>
<dbReference type="Proteomes" id="UP000593571">
    <property type="component" value="Unassembled WGS sequence"/>
</dbReference>
<sequence>MSRAVRSSASMERPSKDGFPPPAGGMSPSRTSERRVPDGKKPKLNTCWSLTLEKDFPCCALNRAEGCHVLFHSPQFQPSDSVILPSPKHRCRGGLMATRLKPAAVRVLGLSRQVCSRGNPRAKSKQNTLRGSEAEEPYSFPFLCHDYLCLLYRDPISY</sequence>
<organism evidence="2 3">
    <name type="scientific">Rousettus aegyptiacus</name>
    <name type="common">Egyptian fruit bat</name>
    <name type="synonym">Pteropus aegyptiacus</name>
    <dbReference type="NCBI Taxonomy" id="9407"/>
    <lineage>
        <taxon>Eukaryota</taxon>
        <taxon>Metazoa</taxon>
        <taxon>Chordata</taxon>
        <taxon>Craniata</taxon>
        <taxon>Vertebrata</taxon>
        <taxon>Euteleostomi</taxon>
        <taxon>Mammalia</taxon>
        <taxon>Eutheria</taxon>
        <taxon>Laurasiatheria</taxon>
        <taxon>Chiroptera</taxon>
        <taxon>Yinpterochiroptera</taxon>
        <taxon>Pteropodoidea</taxon>
        <taxon>Pteropodidae</taxon>
        <taxon>Rousettinae</taxon>
        <taxon>Rousettus</taxon>
    </lineage>
</organism>
<evidence type="ECO:0000313" key="3">
    <source>
        <dbReference type="Proteomes" id="UP000593571"/>
    </source>
</evidence>
<feature type="region of interest" description="Disordered" evidence="1">
    <location>
        <begin position="1"/>
        <end position="40"/>
    </location>
</feature>
<dbReference type="EMBL" id="JACASE010000017">
    <property type="protein sequence ID" value="KAF6397065.1"/>
    <property type="molecule type" value="Genomic_DNA"/>
</dbReference>
<proteinExistence type="predicted"/>
<reference evidence="2 3" key="1">
    <citation type="journal article" date="2020" name="Nature">
        <title>Six reference-quality genomes reveal evolution of bat adaptations.</title>
        <authorList>
            <person name="Jebb D."/>
            <person name="Huang Z."/>
            <person name="Pippel M."/>
            <person name="Hughes G.M."/>
            <person name="Lavrichenko K."/>
            <person name="Devanna P."/>
            <person name="Winkler S."/>
            <person name="Jermiin L.S."/>
            <person name="Skirmuntt E.C."/>
            <person name="Katzourakis A."/>
            <person name="Burkitt-Gray L."/>
            <person name="Ray D.A."/>
            <person name="Sullivan K.A.M."/>
            <person name="Roscito J.G."/>
            <person name="Kirilenko B.M."/>
            <person name="Davalos L.M."/>
            <person name="Corthals A.P."/>
            <person name="Power M.L."/>
            <person name="Jones G."/>
            <person name="Ransome R.D."/>
            <person name="Dechmann D.K.N."/>
            <person name="Locatelli A.G."/>
            <person name="Puechmaille S.J."/>
            <person name="Fedrigo O."/>
            <person name="Jarvis E.D."/>
            <person name="Hiller M."/>
            <person name="Vernes S.C."/>
            <person name="Myers E.W."/>
            <person name="Teeling E.C."/>
        </authorList>
    </citation>
    <scope>NUCLEOTIDE SEQUENCE [LARGE SCALE GENOMIC DNA]</scope>
    <source>
        <strain evidence="2">MRouAeg1</strain>
        <tissue evidence="2">Muscle</tissue>
    </source>
</reference>
<feature type="compositionally biased region" description="Polar residues" evidence="1">
    <location>
        <begin position="1"/>
        <end position="10"/>
    </location>
</feature>
<keyword evidence="3" id="KW-1185">Reference proteome</keyword>
<protein>
    <submittedName>
        <fullName evidence="2">Uncharacterized protein</fullName>
    </submittedName>
</protein>
<comment type="caution">
    <text evidence="2">The sequence shown here is derived from an EMBL/GenBank/DDBJ whole genome shotgun (WGS) entry which is preliminary data.</text>
</comment>
<gene>
    <name evidence="2" type="ORF">HJG63_009732</name>
</gene>
<name>A0A7J8BF45_ROUAE</name>
<evidence type="ECO:0000313" key="2">
    <source>
        <dbReference type="EMBL" id="KAF6397065.1"/>
    </source>
</evidence>
<accession>A0A7J8BF45</accession>